<dbReference type="InterPro" id="IPR025605">
    <property type="entry name" value="OST-HTH/LOTUS_dom"/>
</dbReference>
<dbReference type="InterPro" id="IPR035437">
    <property type="entry name" value="SNase_OB-fold_sf"/>
</dbReference>
<dbReference type="Gene3D" id="2.40.50.90">
    <property type="match status" value="1"/>
</dbReference>
<protein>
    <recommendedName>
        <fullName evidence="5">HTH OST-type domain-containing protein</fullName>
    </recommendedName>
</protein>
<dbReference type="Gene3D" id="3.30.420.610">
    <property type="entry name" value="LOTUS domain-like"/>
    <property type="match status" value="2"/>
</dbReference>
<feature type="domain" description="HTH OST-type" evidence="5">
    <location>
        <begin position="7"/>
        <end position="81"/>
    </location>
</feature>
<keyword evidence="3" id="KW-0677">Repeat</keyword>
<dbReference type="PROSITE" id="PS51644">
    <property type="entry name" value="HTH_OST"/>
    <property type="match status" value="2"/>
</dbReference>
<dbReference type="InterPro" id="IPR041966">
    <property type="entry name" value="LOTUS-like"/>
</dbReference>
<dbReference type="Pfam" id="PF00567">
    <property type="entry name" value="TUDOR"/>
    <property type="match status" value="1"/>
</dbReference>
<evidence type="ECO:0000313" key="7">
    <source>
        <dbReference type="Proteomes" id="UP001159363"/>
    </source>
</evidence>
<feature type="domain" description="HTH OST-type" evidence="5">
    <location>
        <begin position="200"/>
        <end position="273"/>
    </location>
</feature>
<dbReference type="SUPFAM" id="SSF63748">
    <property type="entry name" value="Tudor/PWWP/MBT"/>
    <property type="match status" value="1"/>
</dbReference>
<dbReference type="Proteomes" id="UP001159363">
    <property type="component" value="Chromosome 1"/>
</dbReference>
<dbReference type="Gene3D" id="2.30.30.140">
    <property type="match status" value="1"/>
</dbReference>
<keyword evidence="4" id="KW-0221">Differentiation</keyword>
<name>A0ABQ9IP59_9NEOP</name>
<keyword evidence="4" id="KW-0744">Spermatogenesis</keyword>
<evidence type="ECO:0000256" key="1">
    <source>
        <dbReference type="ARBA" id="ARBA00004496"/>
    </source>
</evidence>
<evidence type="ECO:0000313" key="6">
    <source>
        <dbReference type="EMBL" id="KAJ8898499.1"/>
    </source>
</evidence>
<evidence type="ECO:0000256" key="4">
    <source>
        <dbReference type="ARBA" id="ARBA00022871"/>
    </source>
</evidence>
<gene>
    <name evidence="6" type="ORF">PR048_003859</name>
</gene>
<dbReference type="InterPro" id="IPR002999">
    <property type="entry name" value="Tudor"/>
</dbReference>
<dbReference type="PANTHER" id="PTHR22948:SF29">
    <property type="entry name" value="FI02030P-RELATED"/>
    <property type="match status" value="1"/>
</dbReference>
<dbReference type="PANTHER" id="PTHR22948">
    <property type="entry name" value="TUDOR DOMAIN CONTAINING PROTEIN"/>
    <property type="match status" value="1"/>
</dbReference>
<comment type="caution">
    <text evidence="6">The sequence shown here is derived from an EMBL/GenBank/DDBJ whole genome shotgun (WGS) entry which is preliminary data.</text>
</comment>
<proteinExistence type="predicted"/>
<keyword evidence="7" id="KW-1185">Reference proteome</keyword>
<dbReference type="InterPro" id="IPR050621">
    <property type="entry name" value="Tudor_domain_containing"/>
</dbReference>
<comment type="subcellular location">
    <subcellularLocation>
        <location evidence="1">Cytoplasm</location>
    </subcellularLocation>
</comment>
<evidence type="ECO:0000256" key="3">
    <source>
        <dbReference type="ARBA" id="ARBA00022737"/>
    </source>
</evidence>
<keyword evidence="2" id="KW-0963">Cytoplasm</keyword>
<dbReference type="EMBL" id="JARBHB010000001">
    <property type="protein sequence ID" value="KAJ8898499.1"/>
    <property type="molecule type" value="Genomic_DNA"/>
</dbReference>
<accession>A0ABQ9IP59</accession>
<evidence type="ECO:0000259" key="5">
    <source>
        <dbReference type="PROSITE" id="PS51644"/>
    </source>
</evidence>
<organism evidence="6 7">
    <name type="scientific">Dryococelus australis</name>
    <dbReference type="NCBI Taxonomy" id="614101"/>
    <lineage>
        <taxon>Eukaryota</taxon>
        <taxon>Metazoa</taxon>
        <taxon>Ecdysozoa</taxon>
        <taxon>Arthropoda</taxon>
        <taxon>Hexapoda</taxon>
        <taxon>Insecta</taxon>
        <taxon>Pterygota</taxon>
        <taxon>Neoptera</taxon>
        <taxon>Polyneoptera</taxon>
        <taxon>Phasmatodea</taxon>
        <taxon>Verophasmatodea</taxon>
        <taxon>Anareolatae</taxon>
        <taxon>Phasmatidae</taxon>
        <taxon>Eurycanthinae</taxon>
        <taxon>Dryococelus</taxon>
    </lineage>
</organism>
<evidence type="ECO:0000256" key="2">
    <source>
        <dbReference type="ARBA" id="ARBA00022490"/>
    </source>
</evidence>
<reference evidence="6 7" key="1">
    <citation type="submission" date="2023-02" db="EMBL/GenBank/DDBJ databases">
        <title>LHISI_Scaffold_Assembly.</title>
        <authorList>
            <person name="Stuart O.P."/>
            <person name="Cleave R."/>
            <person name="Magrath M.J.L."/>
            <person name="Mikheyev A.S."/>
        </authorList>
    </citation>
    <scope>NUCLEOTIDE SEQUENCE [LARGE SCALE GENOMIC DNA]</scope>
    <source>
        <strain evidence="6">Daus_M_001</strain>
        <tissue evidence="6">Leg muscle</tissue>
    </source>
</reference>
<dbReference type="Pfam" id="PF12872">
    <property type="entry name" value="OST-HTH"/>
    <property type="match status" value="2"/>
</dbReference>
<sequence>MTDLAVLRDDVKLTVRALVKSYPTPMTLDMLEKDYVTQVGKKIPFLKLGYTSLIEYLRSIPEAIIVEDHDDSINLKASNIAYVGQLLINKSSSNGIVSNRLPHATVFVWHYIQHSFYKLIMNRNTGVTVLEMEKFWKGGKTLQENGIQCTVREFLQASVTHLAYFREDRIYPVNLRNVTAKGSGFPEEEDLPVLKRAAHVDDRTKKFMRNVLAKHPAGIHYSRFPEVYKQATGVHFECNFWGYHSVLEMALHMPEIFHCIQTSSSDWNLLDARQPVPHATMEQSVNLKLNDDKNSSMSPALQHGLANGYSDLIERCSCEKKVAVVRRFYGNADFLKTLKSCALSGDAPCGKYHKIPQLRIPHHISPGAAVQIHVSKVVSPERFYFVLKDVAGKDVLDHLLTVMYEFYCTSHRQFQVNRDDVAEGLFCVVLYCGRCLRSQVCGVLDSETVVVRFVDYGVVVPVNIDNLYYFHPAFGFFPQQALVGRVARLHPVDAQQGWSQDAIQFLYNILVNSLVTAVVTCVNTEEHVITAELVAETDDQEYIHVEQKMIALGYALRDKNSL</sequence>